<protein>
    <submittedName>
        <fullName evidence="1">Uncharacterized protein</fullName>
    </submittedName>
</protein>
<name>A0A1C5IHA6_9ACTN</name>
<sequence>MAFGVGRPDDQRRRCGVTGRQGGKCVRRSFLNRSGSLRCTPPVFAEVAEEEKARAAVLRARESGTNLSS</sequence>
<gene>
    <name evidence="1" type="ORF">GA0074704_3387</name>
</gene>
<accession>A0A1C5IHA6</accession>
<dbReference type="Proteomes" id="UP000198210">
    <property type="component" value="Chromosome I"/>
</dbReference>
<dbReference type="EMBL" id="LT607751">
    <property type="protein sequence ID" value="SCG57439.1"/>
    <property type="molecule type" value="Genomic_DNA"/>
</dbReference>
<reference evidence="1 2" key="1">
    <citation type="submission" date="2016-06" db="EMBL/GenBank/DDBJ databases">
        <authorList>
            <person name="Kjaerup R.B."/>
            <person name="Dalgaard T.S."/>
            <person name="Juul-Madsen H.R."/>
        </authorList>
    </citation>
    <scope>NUCLEOTIDE SEQUENCE [LARGE SCALE GENOMIC DNA]</scope>
    <source>
        <strain evidence="1 2">DSM 45097</strain>
    </source>
</reference>
<proteinExistence type="predicted"/>
<evidence type="ECO:0000313" key="2">
    <source>
        <dbReference type="Proteomes" id="UP000198210"/>
    </source>
</evidence>
<dbReference type="AlphaFoldDB" id="A0A1C5IHA6"/>
<evidence type="ECO:0000313" key="1">
    <source>
        <dbReference type="EMBL" id="SCG57439.1"/>
    </source>
</evidence>
<keyword evidence="2" id="KW-1185">Reference proteome</keyword>
<organism evidence="1 2">
    <name type="scientific">Micromonospora siamensis</name>
    <dbReference type="NCBI Taxonomy" id="299152"/>
    <lineage>
        <taxon>Bacteria</taxon>
        <taxon>Bacillati</taxon>
        <taxon>Actinomycetota</taxon>
        <taxon>Actinomycetes</taxon>
        <taxon>Micromonosporales</taxon>
        <taxon>Micromonosporaceae</taxon>
        <taxon>Micromonospora</taxon>
    </lineage>
</organism>